<dbReference type="PROSITE" id="PS50158">
    <property type="entry name" value="ZF_CCHC"/>
    <property type="match status" value="1"/>
</dbReference>
<name>A0A445E1K0_ARAHY</name>
<keyword evidence="1" id="KW-0863">Zinc-finger</keyword>
<evidence type="ECO:0000256" key="1">
    <source>
        <dbReference type="PROSITE-ProRule" id="PRU00047"/>
    </source>
</evidence>
<dbReference type="EMBL" id="SDMP01000003">
    <property type="protein sequence ID" value="RYR69269.1"/>
    <property type="molecule type" value="Genomic_DNA"/>
</dbReference>
<keyword evidence="1" id="KW-0479">Metal-binding</keyword>
<dbReference type="AlphaFoldDB" id="A0A445E1K0"/>
<evidence type="ECO:0000313" key="4">
    <source>
        <dbReference type="Proteomes" id="UP000289738"/>
    </source>
</evidence>
<accession>A0A445E1K0</accession>
<protein>
    <recommendedName>
        <fullName evidence="2">CCHC-type domain-containing protein</fullName>
    </recommendedName>
</protein>
<proteinExistence type="predicted"/>
<dbReference type="PANTHER" id="PTHR31286:SF99">
    <property type="entry name" value="DUF4283 DOMAIN-CONTAINING PROTEIN"/>
    <property type="match status" value="1"/>
</dbReference>
<evidence type="ECO:0000313" key="3">
    <source>
        <dbReference type="EMBL" id="RYR69269.1"/>
    </source>
</evidence>
<feature type="domain" description="CCHC-type" evidence="2">
    <location>
        <begin position="105"/>
        <end position="118"/>
    </location>
</feature>
<keyword evidence="4" id="KW-1185">Reference proteome</keyword>
<dbReference type="GO" id="GO:0003676">
    <property type="term" value="F:nucleic acid binding"/>
    <property type="evidence" value="ECO:0007669"/>
    <property type="project" value="InterPro"/>
</dbReference>
<reference evidence="3 4" key="1">
    <citation type="submission" date="2019-01" db="EMBL/GenBank/DDBJ databases">
        <title>Sequencing of cultivated peanut Arachis hypogaea provides insights into genome evolution and oil improvement.</title>
        <authorList>
            <person name="Chen X."/>
        </authorList>
    </citation>
    <scope>NUCLEOTIDE SEQUENCE [LARGE SCALE GENOMIC DNA]</scope>
    <source>
        <strain evidence="4">cv. Fuhuasheng</strain>
        <tissue evidence="3">Leaves</tissue>
    </source>
</reference>
<dbReference type="Proteomes" id="UP000289738">
    <property type="component" value="Chromosome A03"/>
</dbReference>
<dbReference type="InterPro" id="IPR040256">
    <property type="entry name" value="At4g02000-like"/>
</dbReference>
<dbReference type="InterPro" id="IPR001878">
    <property type="entry name" value="Znf_CCHC"/>
</dbReference>
<comment type="caution">
    <text evidence="3">The sequence shown here is derived from an EMBL/GenBank/DDBJ whole genome shotgun (WGS) entry which is preliminary data.</text>
</comment>
<evidence type="ECO:0000259" key="2">
    <source>
        <dbReference type="PROSITE" id="PS50158"/>
    </source>
</evidence>
<sequence>MMARHYLIVQRWRPFFFLSENEVKKIAAWICIPNLPIGLYNHRFLCKVGSTIGIVLKVDRTTSIHFRGRFAKICVKLDLSKKLVPRISVMRNVLNTKYEGLHLVCFSCGKYGHRSDLCMEASEKSGGQVELIATDCGEVEMTETIVGNQANNAN</sequence>
<keyword evidence="1" id="KW-0862">Zinc</keyword>
<dbReference type="GO" id="GO:0008270">
    <property type="term" value="F:zinc ion binding"/>
    <property type="evidence" value="ECO:0007669"/>
    <property type="project" value="UniProtKB-KW"/>
</dbReference>
<gene>
    <name evidence="3" type="ORF">Ahy_A03g015826</name>
</gene>
<dbReference type="STRING" id="3818.A0A445E1K0"/>
<dbReference type="PANTHER" id="PTHR31286">
    <property type="entry name" value="GLYCINE-RICH CELL WALL STRUCTURAL PROTEIN 1.8-LIKE"/>
    <property type="match status" value="1"/>
</dbReference>
<organism evidence="3 4">
    <name type="scientific">Arachis hypogaea</name>
    <name type="common">Peanut</name>
    <dbReference type="NCBI Taxonomy" id="3818"/>
    <lineage>
        <taxon>Eukaryota</taxon>
        <taxon>Viridiplantae</taxon>
        <taxon>Streptophyta</taxon>
        <taxon>Embryophyta</taxon>
        <taxon>Tracheophyta</taxon>
        <taxon>Spermatophyta</taxon>
        <taxon>Magnoliopsida</taxon>
        <taxon>eudicotyledons</taxon>
        <taxon>Gunneridae</taxon>
        <taxon>Pentapetalae</taxon>
        <taxon>rosids</taxon>
        <taxon>fabids</taxon>
        <taxon>Fabales</taxon>
        <taxon>Fabaceae</taxon>
        <taxon>Papilionoideae</taxon>
        <taxon>50 kb inversion clade</taxon>
        <taxon>dalbergioids sensu lato</taxon>
        <taxon>Dalbergieae</taxon>
        <taxon>Pterocarpus clade</taxon>
        <taxon>Arachis</taxon>
    </lineage>
</organism>
<dbReference type="InterPro" id="IPR036875">
    <property type="entry name" value="Znf_CCHC_sf"/>
</dbReference>
<dbReference type="SUPFAM" id="SSF57756">
    <property type="entry name" value="Retrovirus zinc finger-like domains"/>
    <property type="match status" value="1"/>
</dbReference>